<comment type="caution">
    <text evidence="2">The sequence shown here is derived from an EMBL/GenBank/DDBJ whole genome shotgun (WGS) entry which is preliminary data.</text>
</comment>
<feature type="domain" description="DUF4142" evidence="1">
    <location>
        <begin position="51"/>
        <end position="186"/>
    </location>
</feature>
<name>A0A3S1CPP6_9CYAN</name>
<gene>
    <name evidence="2" type="ORF">DSM106972_022210</name>
</gene>
<dbReference type="PANTHER" id="PTHR38593:SF1">
    <property type="entry name" value="BLR2558 PROTEIN"/>
    <property type="match status" value="1"/>
</dbReference>
<dbReference type="EMBL" id="RSCL01000004">
    <property type="protein sequence ID" value="RUT07961.1"/>
    <property type="molecule type" value="Genomic_DNA"/>
</dbReference>
<dbReference type="PANTHER" id="PTHR38593">
    <property type="entry name" value="BLR2558 PROTEIN"/>
    <property type="match status" value="1"/>
</dbReference>
<keyword evidence="3" id="KW-1185">Reference proteome</keyword>
<sequence length="215" mass="23067">MIRRILTSVGLVAVGLLVSLLIGTALPGNNFVNAQTNRTAPARNNQLNAIDRQYVQDAGQASLAGISLGRLALQRSNNTAVKQFAQAEINEQVDVRNNLNRIAPKLGVTVPITPNAKNQALSARMSQLRGENFDKAFFQEAGINAHLENTAIYQREATFGQNQDLIGVANKGLPIISNHFNTASRLTNYRVAGLIQGINTPGTSGTVPQSNTVPQ</sequence>
<dbReference type="RefSeq" id="WP_127080794.1">
    <property type="nucleotide sequence ID" value="NZ_RSCL01000004.1"/>
</dbReference>
<dbReference type="InterPro" id="IPR025419">
    <property type="entry name" value="DUF4142"/>
</dbReference>
<evidence type="ECO:0000259" key="1">
    <source>
        <dbReference type="Pfam" id="PF13628"/>
    </source>
</evidence>
<dbReference type="InterPro" id="IPR012347">
    <property type="entry name" value="Ferritin-like"/>
</dbReference>
<accession>A0A3S1CPP6</accession>
<dbReference type="OrthoDB" id="9101320at2"/>
<evidence type="ECO:0000313" key="3">
    <source>
        <dbReference type="Proteomes" id="UP000271624"/>
    </source>
</evidence>
<evidence type="ECO:0000313" key="2">
    <source>
        <dbReference type="EMBL" id="RUT07961.1"/>
    </source>
</evidence>
<protein>
    <recommendedName>
        <fullName evidence="1">DUF4142 domain-containing protein</fullName>
    </recommendedName>
</protein>
<organism evidence="2 3">
    <name type="scientific">Dulcicalothrix desertica PCC 7102</name>
    <dbReference type="NCBI Taxonomy" id="232991"/>
    <lineage>
        <taxon>Bacteria</taxon>
        <taxon>Bacillati</taxon>
        <taxon>Cyanobacteriota</taxon>
        <taxon>Cyanophyceae</taxon>
        <taxon>Nostocales</taxon>
        <taxon>Calotrichaceae</taxon>
        <taxon>Dulcicalothrix</taxon>
    </lineage>
</organism>
<dbReference type="Gene3D" id="1.20.1260.10">
    <property type="match status" value="1"/>
</dbReference>
<proteinExistence type="predicted"/>
<dbReference type="AlphaFoldDB" id="A0A3S1CPP6"/>
<dbReference type="Pfam" id="PF13628">
    <property type="entry name" value="DUF4142"/>
    <property type="match status" value="1"/>
</dbReference>
<reference evidence="2" key="2">
    <citation type="journal article" date="2019" name="Genome Biol. Evol.">
        <title>Day and night: Metabolic profiles and evolutionary relationships of six axenic non-marine cyanobacteria.</title>
        <authorList>
            <person name="Will S.E."/>
            <person name="Henke P."/>
            <person name="Boedeker C."/>
            <person name="Huang S."/>
            <person name="Brinkmann H."/>
            <person name="Rohde M."/>
            <person name="Jarek M."/>
            <person name="Friedl T."/>
            <person name="Seufert S."/>
            <person name="Schumacher M."/>
            <person name="Overmann J."/>
            <person name="Neumann-Schaal M."/>
            <person name="Petersen J."/>
        </authorList>
    </citation>
    <scope>NUCLEOTIDE SEQUENCE [LARGE SCALE GENOMIC DNA]</scope>
    <source>
        <strain evidence="2">PCC 7102</strain>
    </source>
</reference>
<reference evidence="2" key="1">
    <citation type="submission" date="2018-12" db="EMBL/GenBank/DDBJ databases">
        <authorList>
            <person name="Will S."/>
            <person name="Neumann-Schaal M."/>
            <person name="Henke P."/>
        </authorList>
    </citation>
    <scope>NUCLEOTIDE SEQUENCE</scope>
    <source>
        <strain evidence="2">PCC 7102</strain>
    </source>
</reference>
<dbReference type="Proteomes" id="UP000271624">
    <property type="component" value="Unassembled WGS sequence"/>
</dbReference>